<keyword evidence="4" id="KW-0963">Cytoplasm</keyword>
<organism evidence="9 10">
    <name type="scientific">Penstemon davidsonii</name>
    <dbReference type="NCBI Taxonomy" id="160366"/>
    <lineage>
        <taxon>Eukaryota</taxon>
        <taxon>Viridiplantae</taxon>
        <taxon>Streptophyta</taxon>
        <taxon>Embryophyta</taxon>
        <taxon>Tracheophyta</taxon>
        <taxon>Spermatophyta</taxon>
        <taxon>Magnoliopsida</taxon>
        <taxon>eudicotyledons</taxon>
        <taxon>Gunneridae</taxon>
        <taxon>Pentapetalae</taxon>
        <taxon>asterids</taxon>
        <taxon>lamiids</taxon>
        <taxon>Lamiales</taxon>
        <taxon>Plantaginaceae</taxon>
        <taxon>Cheloneae</taxon>
        <taxon>Penstemon</taxon>
    </lineage>
</organism>
<gene>
    <name evidence="9" type="ORF">RD792_013037</name>
</gene>
<keyword evidence="3" id="KW-0813">Transport</keyword>
<evidence type="ECO:0000256" key="6">
    <source>
        <dbReference type="ARBA" id="ARBA00022927"/>
    </source>
</evidence>
<evidence type="ECO:0000256" key="5">
    <source>
        <dbReference type="ARBA" id="ARBA00022737"/>
    </source>
</evidence>
<accession>A0ABR0CTU6</accession>
<evidence type="ECO:0000313" key="9">
    <source>
        <dbReference type="EMBL" id="KAK4479983.1"/>
    </source>
</evidence>
<dbReference type="InterPro" id="IPR057672">
    <property type="entry name" value="TPR_IPO4/5"/>
</dbReference>
<sequence>MNLTKEVTQVLLSAQSVDSPVRKHAEDSLKQLHDQTLHTSSYHFLKYLLEKHLKDELVQRWFSFDVAVKSQIKLYMLQTLFSAASEARSAASQVIAKVAGIELPQKQWPELIGFLLSNIHMVTPHAKQACLETFGYLYEEVVPNVIDDDQVNKMLEAVVQCMNSNEVTEVQLSAIRALNNVLGFAQANFSNDVDRSLL</sequence>
<dbReference type="InterPro" id="IPR016024">
    <property type="entry name" value="ARM-type_fold"/>
</dbReference>
<dbReference type="SUPFAM" id="SSF48371">
    <property type="entry name" value="ARM repeat"/>
    <property type="match status" value="1"/>
</dbReference>
<dbReference type="InterPro" id="IPR011989">
    <property type="entry name" value="ARM-like"/>
</dbReference>
<comment type="subcellular location">
    <subcellularLocation>
        <location evidence="2">Cytoplasm</location>
    </subcellularLocation>
    <subcellularLocation>
        <location evidence="1">Nucleus</location>
    </subcellularLocation>
</comment>
<dbReference type="EMBL" id="JAYDYQ010002686">
    <property type="protein sequence ID" value="KAK4479983.1"/>
    <property type="molecule type" value="Genomic_DNA"/>
</dbReference>
<keyword evidence="5" id="KW-0677">Repeat</keyword>
<keyword evidence="7" id="KW-0539">Nucleus</keyword>
<dbReference type="Pfam" id="PF25780">
    <property type="entry name" value="TPR_IPO5"/>
    <property type="match status" value="1"/>
</dbReference>
<evidence type="ECO:0000256" key="7">
    <source>
        <dbReference type="ARBA" id="ARBA00023242"/>
    </source>
</evidence>
<protein>
    <recommendedName>
        <fullName evidence="8">IPO4/5-like TPR repeats domain-containing protein</fullName>
    </recommendedName>
</protein>
<dbReference type="PANTHER" id="PTHR10527">
    <property type="entry name" value="IMPORTIN BETA"/>
    <property type="match status" value="1"/>
</dbReference>
<evidence type="ECO:0000313" key="10">
    <source>
        <dbReference type="Proteomes" id="UP001291926"/>
    </source>
</evidence>
<keyword evidence="10" id="KW-1185">Reference proteome</keyword>
<evidence type="ECO:0000256" key="2">
    <source>
        <dbReference type="ARBA" id="ARBA00004496"/>
    </source>
</evidence>
<evidence type="ECO:0000259" key="8">
    <source>
        <dbReference type="Pfam" id="PF25780"/>
    </source>
</evidence>
<proteinExistence type="predicted"/>
<name>A0ABR0CTU6_9LAMI</name>
<evidence type="ECO:0000256" key="3">
    <source>
        <dbReference type="ARBA" id="ARBA00022448"/>
    </source>
</evidence>
<dbReference type="InterPro" id="IPR040122">
    <property type="entry name" value="Importin_beta"/>
</dbReference>
<comment type="caution">
    <text evidence="9">The sequence shown here is derived from an EMBL/GenBank/DDBJ whole genome shotgun (WGS) entry which is preliminary data.</text>
</comment>
<evidence type="ECO:0000256" key="4">
    <source>
        <dbReference type="ARBA" id="ARBA00022490"/>
    </source>
</evidence>
<dbReference type="Proteomes" id="UP001291926">
    <property type="component" value="Unassembled WGS sequence"/>
</dbReference>
<evidence type="ECO:0000256" key="1">
    <source>
        <dbReference type="ARBA" id="ARBA00004123"/>
    </source>
</evidence>
<dbReference type="Gene3D" id="1.25.10.10">
    <property type="entry name" value="Leucine-rich Repeat Variant"/>
    <property type="match status" value="1"/>
</dbReference>
<reference evidence="9 10" key="1">
    <citation type="journal article" date="2023" name="bioRxiv">
        <title>Genome report: Whole genome sequence and annotation of Penstemon davidsonii.</title>
        <authorList>
            <person name="Ostevik K.L."/>
            <person name="Alabady M."/>
            <person name="Zhang M."/>
            <person name="Rausher M.D."/>
        </authorList>
    </citation>
    <scope>NUCLEOTIDE SEQUENCE [LARGE SCALE GENOMIC DNA]</scope>
    <source>
        <strain evidence="9">DNT005</strain>
        <tissue evidence="9">Whole leaf</tissue>
    </source>
</reference>
<feature type="domain" description="IPO4/5-like TPR repeats" evidence="8">
    <location>
        <begin position="86"/>
        <end position="182"/>
    </location>
</feature>
<keyword evidence="6" id="KW-0653">Protein transport</keyword>